<dbReference type="STRING" id="756272.Plabr_3060"/>
<protein>
    <recommendedName>
        <fullName evidence="1">Polysaccharide pyruvyl transferase domain-containing protein</fullName>
    </recommendedName>
</protein>
<dbReference type="HOGENOM" id="CLU_854962_0_0_0"/>
<dbReference type="InterPro" id="IPR007345">
    <property type="entry name" value="Polysacch_pyruvyl_Trfase"/>
</dbReference>
<gene>
    <name evidence="2" type="ordered locus">Plabr_3060</name>
</gene>
<evidence type="ECO:0000259" key="1">
    <source>
        <dbReference type="Pfam" id="PF04230"/>
    </source>
</evidence>
<evidence type="ECO:0000313" key="2">
    <source>
        <dbReference type="EMBL" id="ADY60657.1"/>
    </source>
</evidence>
<sequence>MFFRQAGTKLLRLAFQKFCCSHRLLSDIPSRVELLSRNSSLAEPTAANIPLMPHLPASKFAHVFEPLQGMAIGFVRPQGNVGDLLIEQATRQLFTHYKIGWRYWSPGQPLGDLQHLVFGGGGNMGTTYRSNWELRGACLESGLPVTIFPQSFLGDEQRTFHRVYVRETASLRFAPNAILAPDLALGLNPGKAFPARHRLGIFLRKDQEAGEKKPWFSVDPIKLARTPDQYLRFAAQFETLITNRLHLAVCGILMDRNVILLPNSYHKNASLHETWLADLGCQFADSLEAALSQAGIKQLSRGWQWQHYLSASYRKLWTKLNLPLA</sequence>
<accession>F0SHX4</accession>
<dbReference type="eggNOG" id="COG5039">
    <property type="taxonomic scope" value="Bacteria"/>
</dbReference>
<dbReference type="Pfam" id="PF04230">
    <property type="entry name" value="PS_pyruv_trans"/>
    <property type="match status" value="1"/>
</dbReference>
<dbReference type="AlphaFoldDB" id="F0SHX4"/>
<evidence type="ECO:0000313" key="3">
    <source>
        <dbReference type="Proteomes" id="UP000006860"/>
    </source>
</evidence>
<dbReference type="KEGG" id="pbs:Plabr_3060"/>
<reference evidence="3" key="1">
    <citation type="submission" date="2011-02" db="EMBL/GenBank/DDBJ databases">
        <title>The complete genome of Planctomyces brasiliensis DSM 5305.</title>
        <authorList>
            <person name="Lucas S."/>
            <person name="Copeland A."/>
            <person name="Lapidus A."/>
            <person name="Bruce D."/>
            <person name="Goodwin L."/>
            <person name="Pitluck S."/>
            <person name="Kyrpides N."/>
            <person name="Mavromatis K."/>
            <person name="Pagani I."/>
            <person name="Ivanova N."/>
            <person name="Ovchinnikova G."/>
            <person name="Lu M."/>
            <person name="Detter J.C."/>
            <person name="Han C."/>
            <person name="Land M."/>
            <person name="Hauser L."/>
            <person name="Markowitz V."/>
            <person name="Cheng J.-F."/>
            <person name="Hugenholtz P."/>
            <person name="Woyke T."/>
            <person name="Wu D."/>
            <person name="Tindall B."/>
            <person name="Pomrenke H.G."/>
            <person name="Brambilla E."/>
            <person name="Klenk H.-P."/>
            <person name="Eisen J.A."/>
        </authorList>
    </citation>
    <scope>NUCLEOTIDE SEQUENCE [LARGE SCALE GENOMIC DNA]</scope>
    <source>
        <strain evidence="3">ATCC 49424 / DSM 5305 / JCM 21570 / IAM 15109 / NBRC 103401 / IFAM 1448</strain>
    </source>
</reference>
<dbReference type="EMBL" id="CP002546">
    <property type="protein sequence ID" value="ADY60657.1"/>
    <property type="molecule type" value="Genomic_DNA"/>
</dbReference>
<feature type="domain" description="Polysaccharide pyruvyl transferase" evidence="1">
    <location>
        <begin position="93"/>
        <end position="264"/>
    </location>
</feature>
<proteinExistence type="predicted"/>
<name>F0SHX4_RUBBR</name>
<organism evidence="2 3">
    <name type="scientific">Rubinisphaera brasiliensis (strain ATCC 49424 / DSM 5305 / JCM 21570 / IAM 15109 / NBRC 103401 / IFAM 1448)</name>
    <name type="common">Planctomyces brasiliensis</name>
    <dbReference type="NCBI Taxonomy" id="756272"/>
    <lineage>
        <taxon>Bacteria</taxon>
        <taxon>Pseudomonadati</taxon>
        <taxon>Planctomycetota</taxon>
        <taxon>Planctomycetia</taxon>
        <taxon>Planctomycetales</taxon>
        <taxon>Planctomycetaceae</taxon>
        <taxon>Rubinisphaera</taxon>
    </lineage>
</organism>
<keyword evidence="3" id="KW-1185">Reference proteome</keyword>
<dbReference type="Proteomes" id="UP000006860">
    <property type="component" value="Chromosome"/>
</dbReference>